<dbReference type="InterPro" id="IPR000425">
    <property type="entry name" value="MIP"/>
</dbReference>
<keyword evidence="4 8" id="KW-1133">Transmembrane helix</keyword>
<keyword evidence="10" id="KW-1185">Reference proteome</keyword>
<evidence type="ECO:0000256" key="4">
    <source>
        <dbReference type="ARBA" id="ARBA00022989"/>
    </source>
</evidence>
<dbReference type="PROSITE" id="PS00221">
    <property type="entry name" value="MIP"/>
    <property type="match status" value="1"/>
</dbReference>
<comment type="subcellular location">
    <subcellularLocation>
        <location evidence="1">Membrane</location>
        <topology evidence="1">Multi-pass membrane protein</topology>
    </subcellularLocation>
</comment>
<feature type="transmembrane region" description="Helical" evidence="8">
    <location>
        <begin position="291"/>
        <end position="311"/>
    </location>
</feature>
<dbReference type="PANTHER" id="PTHR47002:SF2">
    <property type="entry name" value="AQUAPORIN AQPAE.A-LIKE"/>
    <property type="match status" value="1"/>
</dbReference>
<feature type="transmembrane region" description="Helical" evidence="8">
    <location>
        <begin position="192"/>
        <end position="214"/>
    </location>
</feature>
<feature type="compositionally biased region" description="Low complexity" evidence="7">
    <location>
        <begin position="1"/>
        <end position="19"/>
    </location>
</feature>
<name>A0A9X0C3X2_9EURO</name>
<keyword evidence="3 6" id="KW-0812">Transmembrane</keyword>
<dbReference type="Proteomes" id="UP001149954">
    <property type="component" value="Unassembled WGS sequence"/>
</dbReference>
<dbReference type="Pfam" id="PF00230">
    <property type="entry name" value="MIP"/>
    <property type="match status" value="1"/>
</dbReference>
<accession>A0A9X0C3X2</accession>
<evidence type="ECO:0000313" key="9">
    <source>
        <dbReference type="EMBL" id="KAJ5496976.1"/>
    </source>
</evidence>
<evidence type="ECO:0000256" key="8">
    <source>
        <dbReference type="SAM" id="Phobius"/>
    </source>
</evidence>
<feature type="transmembrane region" description="Helical" evidence="8">
    <location>
        <begin position="154"/>
        <end position="172"/>
    </location>
</feature>
<dbReference type="SUPFAM" id="SSF81338">
    <property type="entry name" value="Aquaporin-like"/>
    <property type="match status" value="1"/>
</dbReference>
<reference evidence="9" key="1">
    <citation type="submission" date="2022-12" db="EMBL/GenBank/DDBJ databases">
        <authorList>
            <person name="Petersen C."/>
        </authorList>
    </citation>
    <scope>NUCLEOTIDE SEQUENCE</scope>
    <source>
        <strain evidence="9">IBT 29495</strain>
    </source>
</reference>
<reference evidence="9" key="2">
    <citation type="journal article" date="2023" name="IMA Fungus">
        <title>Comparative genomic study of the Penicillium genus elucidates a diverse pangenome and 15 lateral gene transfer events.</title>
        <authorList>
            <person name="Petersen C."/>
            <person name="Sorensen T."/>
            <person name="Nielsen M.R."/>
            <person name="Sondergaard T.E."/>
            <person name="Sorensen J.L."/>
            <person name="Fitzpatrick D.A."/>
            <person name="Frisvad J.C."/>
            <person name="Nielsen K.L."/>
        </authorList>
    </citation>
    <scope>NUCLEOTIDE SEQUENCE</scope>
    <source>
        <strain evidence="9">IBT 29495</strain>
    </source>
</reference>
<evidence type="ECO:0000256" key="5">
    <source>
        <dbReference type="ARBA" id="ARBA00023136"/>
    </source>
</evidence>
<keyword evidence="2 6" id="KW-0813">Transport</keyword>
<dbReference type="OrthoDB" id="3222at2759"/>
<organism evidence="9 10">
    <name type="scientific">Penicillium fimorum</name>
    <dbReference type="NCBI Taxonomy" id="1882269"/>
    <lineage>
        <taxon>Eukaryota</taxon>
        <taxon>Fungi</taxon>
        <taxon>Dikarya</taxon>
        <taxon>Ascomycota</taxon>
        <taxon>Pezizomycotina</taxon>
        <taxon>Eurotiomycetes</taxon>
        <taxon>Eurotiomycetidae</taxon>
        <taxon>Eurotiales</taxon>
        <taxon>Aspergillaceae</taxon>
        <taxon>Penicillium</taxon>
    </lineage>
</organism>
<evidence type="ECO:0008006" key="11">
    <source>
        <dbReference type="Google" id="ProtNLM"/>
    </source>
</evidence>
<dbReference type="EMBL" id="JAPWDS010000005">
    <property type="protein sequence ID" value="KAJ5496976.1"/>
    <property type="molecule type" value="Genomic_DNA"/>
</dbReference>
<dbReference type="PANTHER" id="PTHR47002">
    <property type="entry name" value="AQUAPORIN-LIKE"/>
    <property type="match status" value="1"/>
</dbReference>
<evidence type="ECO:0000313" key="10">
    <source>
        <dbReference type="Proteomes" id="UP001149954"/>
    </source>
</evidence>
<feature type="transmembrane region" description="Helical" evidence="8">
    <location>
        <begin position="226"/>
        <end position="248"/>
    </location>
</feature>
<feature type="region of interest" description="Disordered" evidence="7">
    <location>
        <begin position="1"/>
        <end position="22"/>
    </location>
</feature>
<evidence type="ECO:0000256" key="3">
    <source>
        <dbReference type="ARBA" id="ARBA00022692"/>
    </source>
</evidence>
<evidence type="ECO:0000256" key="6">
    <source>
        <dbReference type="RuleBase" id="RU000477"/>
    </source>
</evidence>
<dbReference type="Gene3D" id="1.20.1080.10">
    <property type="entry name" value="Glycerol uptake facilitator protein"/>
    <property type="match status" value="1"/>
</dbReference>
<keyword evidence="5 8" id="KW-0472">Membrane</keyword>
<comment type="caution">
    <text evidence="9">The sequence shown here is derived from an EMBL/GenBank/DDBJ whole genome shotgun (WGS) entry which is preliminary data.</text>
</comment>
<dbReference type="InterPro" id="IPR022357">
    <property type="entry name" value="MIP_CS"/>
</dbReference>
<comment type="similarity">
    <text evidence="6">Belongs to the MIP/aquaporin (TC 1.A.8) family.</text>
</comment>
<dbReference type="InterPro" id="IPR023271">
    <property type="entry name" value="Aquaporin-like"/>
</dbReference>
<protein>
    <recommendedName>
        <fullName evidence="11">Aquaporin-like protein</fullName>
    </recommendedName>
</protein>
<dbReference type="GO" id="GO:0016020">
    <property type="term" value="C:membrane"/>
    <property type="evidence" value="ECO:0007669"/>
    <property type="project" value="UniProtKB-SubCell"/>
</dbReference>
<dbReference type="GO" id="GO:0015267">
    <property type="term" value="F:channel activity"/>
    <property type="evidence" value="ECO:0007669"/>
    <property type="project" value="InterPro"/>
</dbReference>
<evidence type="ECO:0000256" key="1">
    <source>
        <dbReference type="ARBA" id="ARBA00004141"/>
    </source>
</evidence>
<dbReference type="AlphaFoldDB" id="A0A9X0C3X2"/>
<dbReference type="PRINTS" id="PR00783">
    <property type="entry name" value="MINTRINSICP"/>
</dbReference>
<sequence length="318" mass="34490">MASFLPQAQEQQPQPLQDQNGGIRRRFQVASTPFAGRIGANQEFSAHPLEEAELLRKTPDAAPLVPWRQMICPNQFIQLNIWKAAFTEGVAVGLGKMAGQLDTGPVVPSLIGGLLNALTLPLFIFAAGPVSGGHVNPTITIATFFARLSTFPRSILYVSFQLLGATVAGYLLRSSLDTRSFIIPGCAIDTSLVSIGSAFTIEVTTDFMLIFLSFSVGLDPRQRQVFGPALGPIFVGIILGITSFGTGYSQVGFTGFNSHLQFLKAYLMFTGGNPARCFGAMVGSHFTSYHWIHWVGPIVASILHGTMYYFIPPYQYCV</sequence>
<evidence type="ECO:0000256" key="7">
    <source>
        <dbReference type="SAM" id="MobiDB-lite"/>
    </source>
</evidence>
<proteinExistence type="inferred from homology"/>
<gene>
    <name evidence="9" type="ORF">N7463_008963</name>
</gene>
<evidence type="ECO:0000256" key="2">
    <source>
        <dbReference type="ARBA" id="ARBA00022448"/>
    </source>
</evidence>